<gene>
    <name evidence="1" type="ORF">NUW54_g10468</name>
</gene>
<name>A0ACC1P1I3_9APHY</name>
<evidence type="ECO:0000313" key="1">
    <source>
        <dbReference type="EMBL" id="KAJ2984546.1"/>
    </source>
</evidence>
<organism evidence="1 2">
    <name type="scientific">Trametes sanguinea</name>
    <dbReference type="NCBI Taxonomy" id="158606"/>
    <lineage>
        <taxon>Eukaryota</taxon>
        <taxon>Fungi</taxon>
        <taxon>Dikarya</taxon>
        <taxon>Basidiomycota</taxon>
        <taxon>Agaricomycotina</taxon>
        <taxon>Agaricomycetes</taxon>
        <taxon>Polyporales</taxon>
        <taxon>Polyporaceae</taxon>
        <taxon>Trametes</taxon>
    </lineage>
</organism>
<reference evidence="1" key="1">
    <citation type="submission" date="2022-08" db="EMBL/GenBank/DDBJ databases">
        <title>Genome Sequence of Pycnoporus sanguineus.</title>
        <authorList>
            <person name="Buettner E."/>
        </authorList>
    </citation>
    <scope>NUCLEOTIDE SEQUENCE</scope>
    <source>
        <strain evidence="1">CG-C14</strain>
    </source>
</reference>
<sequence length="263" mass="29743">MLFDACIPPVDAYHEPYQDHPASNDSEPYPRYSALTRCQDTCTPTVRTHVWRQQRCAHTDAKRQALWMTVAHLRLPSAAATRSGARARRRRGAPSRAGAGTSAARRSLASSRWGSTGCIGEKGWDTNGLPTFDVMHDRRAPPLPHHLRPVPVAQARRRHRPLAQTAPLVPVVAPLIQRRRLRHLKLPGHVHVHARDVLVLHKPTLPPLLPRTGSDGEKEPRIGKEDGGRNRSLRRDNRRDGPAERIREWLPGRWLEARRIHLP</sequence>
<proteinExistence type="predicted"/>
<accession>A0ACC1P1I3</accession>
<protein>
    <submittedName>
        <fullName evidence="1">Uncharacterized protein</fullName>
    </submittedName>
</protein>
<comment type="caution">
    <text evidence="1">The sequence shown here is derived from an EMBL/GenBank/DDBJ whole genome shotgun (WGS) entry which is preliminary data.</text>
</comment>
<evidence type="ECO:0000313" key="2">
    <source>
        <dbReference type="Proteomes" id="UP001144978"/>
    </source>
</evidence>
<dbReference type="Proteomes" id="UP001144978">
    <property type="component" value="Unassembled WGS sequence"/>
</dbReference>
<keyword evidence="2" id="KW-1185">Reference proteome</keyword>
<dbReference type="EMBL" id="JANSHE010003783">
    <property type="protein sequence ID" value="KAJ2984546.1"/>
    <property type="molecule type" value="Genomic_DNA"/>
</dbReference>